<comment type="subcellular location">
    <subcellularLocation>
        <location evidence="1">Membrane</location>
        <topology evidence="1">Multi-pass membrane protein</topology>
    </subcellularLocation>
</comment>
<evidence type="ECO:0000256" key="15">
    <source>
        <dbReference type="ARBA" id="ARBA00049902"/>
    </source>
</evidence>
<evidence type="ECO:0000256" key="12">
    <source>
        <dbReference type="ARBA" id="ARBA00041185"/>
    </source>
</evidence>
<evidence type="ECO:0000256" key="16">
    <source>
        <dbReference type="ARBA" id="ARBA00049966"/>
    </source>
</evidence>
<sequence length="420" mass="46355">MTGMMNRAKVYIRELAERLEGLDKLTLTLAIILFAIGIIMVYSITSISIYNGVNGDPSNIVIKTLIFGVIGLVAMIIILLIPYKWIKNLSVIAVVICPLLLLFTLMFARGSSSSDVRSWFEIGSIKIQPAEFVKIGMIMAIAWLFDKHAQKGVYYIRGYKKTHWSIQRIWQSFLGILIYVGLCSGLVLLQPDFGSSLIIGLIGLIMFLATGVQWKIFKPVFWIGVAGVLVVGLLAAKFFPYQLERFTIWADPFNHPKGFQNVMGYTAIALGGLGGVGVGKSTQKYGYVLEPHNDMISTILAEELGVFVVFLIMVVYFIMATRCFLTALRCKDRFSALVAVGVGAIFLAQPFINLGGASGAIPLTGVTLPLISYGGSSLMSMFLGIGLYLNISMEQFISTKRLKEQREQMIKTKVVPLIKE</sequence>
<keyword evidence="3" id="KW-0808">Transferase</keyword>
<evidence type="ECO:0000256" key="9">
    <source>
        <dbReference type="ARBA" id="ARBA00032370"/>
    </source>
</evidence>
<dbReference type="InterPro" id="IPR018365">
    <property type="entry name" value="Cell_cycle_FtsW-rel_CS"/>
</dbReference>
<feature type="transmembrane region" description="Helical" evidence="17">
    <location>
        <begin position="304"/>
        <end position="325"/>
    </location>
</feature>
<dbReference type="PANTHER" id="PTHR30474:SF2">
    <property type="entry name" value="PEPTIDOGLYCAN GLYCOSYLTRANSFERASE FTSW-RELATED"/>
    <property type="match status" value="1"/>
</dbReference>
<comment type="similarity">
    <text evidence="11">Belongs to the SEDS family. FtsW subfamily.</text>
</comment>
<evidence type="ECO:0000256" key="6">
    <source>
        <dbReference type="ARBA" id="ARBA00022984"/>
    </source>
</evidence>
<feature type="transmembrane region" description="Helical" evidence="17">
    <location>
        <begin position="169"/>
        <end position="189"/>
    </location>
</feature>
<evidence type="ECO:0000256" key="10">
    <source>
        <dbReference type="ARBA" id="ARBA00033270"/>
    </source>
</evidence>
<feature type="transmembrane region" description="Helical" evidence="17">
    <location>
        <begin position="337"/>
        <end position="358"/>
    </location>
</feature>
<name>A0ABN6Z9S7_9FIRM</name>
<dbReference type="GO" id="GO:0051301">
    <property type="term" value="P:cell division"/>
    <property type="evidence" value="ECO:0007669"/>
    <property type="project" value="UniProtKB-KW"/>
</dbReference>
<evidence type="ECO:0000313" key="18">
    <source>
        <dbReference type="EMBL" id="BEH90592.1"/>
    </source>
</evidence>
<keyword evidence="2" id="KW-0328">Glycosyltransferase</keyword>
<proteinExistence type="inferred from homology"/>
<feature type="transmembrane region" description="Helical" evidence="17">
    <location>
        <begin position="262"/>
        <end position="279"/>
    </location>
</feature>
<keyword evidence="7 17" id="KW-1133">Transmembrane helix</keyword>
<evidence type="ECO:0000256" key="1">
    <source>
        <dbReference type="ARBA" id="ARBA00004141"/>
    </source>
</evidence>
<keyword evidence="5" id="KW-0133">Cell shape</keyword>
<dbReference type="EMBL" id="AP028127">
    <property type="protein sequence ID" value="BEH90592.1"/>
    <property type="molecule type" value="Genomic_DNA"/>
</dbReference>
<evidence type="ECO:0000256" key="13">
    <source>
        <dbReference type="ARBA" id="ARBA00041418"/>
    </source>
</evidence>
<dbReference type="EC" id="2.4.99.28" evidence="14"/>
<evidence type="ECO:0000256" key="2">
    <source>
        <dbReference type="ARBA" id="ARBA00022676"/>
    </source>
</evidence>
<gene>
    <name evidence="18" type="primary">ftsW</name>
    <name evidence="18" type="ORF">T23_06940</name>
</gene>
<keyword evidence="4 17" id="KW-0812">Transmembrane</keyword>
<evidence type="ECO:0000256" key="7">
    <source>
        <dbReference type="ARBA" id="ARBA00022989"/>
    </source>
</evidence>
<feature type="transmembrane region" description="Helical" evidence="17">
    <location>
        <begin position="65"/>
        <end position="83"/>
    </location>
</feature>
<feature type="transmembrane region" description="Helical" evidence="17">
    <location>
        <begin position="220"/>
        <end position="241"/>
    </location>
</feature>
<dbReference type="PANTHER" id="PTHR30474">
    <property type="entry name" value="CELL CYCLE PROTEIN"/>
    <property type="match status" value="1"/>
</dbReference>
<keyword evidence="8 17" id="KW-0472">Membrane</keyword>
<accession>A0ABN6Z9S7</accession>
<dbReference type="Pfam" id="PF01098">
    <property type="entry name" value="FTSW_RODA_SPOVE"/>
    <property type="match status" value="1"/>
</dbReference>
<keyword evidence="18" id="KW-0132">Cell division</keyword>
<comment type="catalytic activity">
    <reaction evidence="15">
        <text>[GlcNAc-(1-&gt;4)-Mur2Ac(oyl-L-Ala-gamma-D-Glu-L-Lys-D-Ala-D-Ala)](n)-di-trans,octa-cis-undecaprenyl diphosphate + beta-D-GlcNAc-(1-&gt;4)-Mur2Ac(oyl-L-Ala-gamma-D-Glu-L-Lys-D-Ala-D-Ala)-di-trans,octa-cis-undecaprenyl diphosphate = [GlcNAc-(1-&gt;4)-Mur2Ac(oyl-L-Ala-gamma-D-Glu-L-Lys-D-Ala-D-Ala)](n+1)-di-trans,octa-cis-undecaprenyl diphosphate + di-trans,octa-cis-undecaprenyl diphosphate + H(+)</text>
        <dbReference type="Rhea" id="RHEA:23708"/>
        <dbReference type="Rhea" id="RHEA-COMP:9602"/>
        <dbReference type="Rhea" id="RHEA-COMP:9603"/>
        <dbReference type="ChEBI" id="CHEBI:15378"/>
        <dbReference type="ChEBI" id="CHEBI:58405"/>
        <dbReference type="ChEBI" id="CHEBI:60033"/>
        <dbReference type="ChEBI" id="CHEBI:78435"/>
        <dbReference type="EC" id="2.4.99.28"/>
    </reaction>
</comment>
<keyword evidence="19" id="KW-1185">Reference proteome</keyword>
<reference evidence="18" key="1">
    <citation type="journal article" date="2024" name="Int. J. Syst. Evol. Microbiol.">
        <title>Turicibacter faecis sp. nov., isolated from faeces of heart failure mouse model.</title>
        <authorList>
            <person name="Imamura Y."/>
            <person name="Motooka D."/>
            <person name="Nakajima Y."/>
            <person name="Ito S."/>
            <person name="Kitakaze M."/>
            <person name="Iida T."/>
            <person name="Nakamura S."/>
        </authorList>
    </citation>
    <scope>NUCLEOTIDE SEQUENCE</scope>
    <source>
        <strain evidence="18">TC023</strain>
    </source>
</reference>
<organism evidence="18 19">
    <name type="scientific">Turicibacter faecis</name>
    <dbReference type="NCBI Taxonomy" id="2963365"/>
    <lineage>
        <taxon>Bacteria</taxon>
        <taxon>Bacillati</taxon>
        <taxon>Bacillota</taxon>
        <taxon>Erysipelotrichia</taxon>
        <taxon>Erysipelotrichales</taxon>
        <taxon>Turicibacteraceae</taxon>
        <taxon>Turicibacter</taxon>
    </lineage>
</organism>
<keyword evidence="6" id="KW-0573">Peptidoglycan synthesis</keyword>
<evidence type="ECO:0000256" key="8">
    <source>
        <dbReference type="ARBA" id="ARBA00023136"/>
    </source>
</evidence>
<evidence type="ECO:0000256" key="5">
    <source>
        <dbReference type="ARBA" id="ARBA00022960"/>
    </source>
</evidence>
<dbReference type="InterPro" id="IPR001182">
    <property type="entry name" value="FtsW/RodA"/>
</dbReference>
<comment type="function">
    <text evidence="16">Peptidoglycan polymerase that is essential for cell division.</text>
</comment>
<evidence type="ECO:0000256" key="3">
    <source>
        <dbReference type="ARBA" id="ARBA00022679"/>
    </source>
</evidence>
<feature type="transmembrane region" description="Helical" evidence="17">
    <location>
        <begin position="370"/>
        <end position="391"/>
    </location>
</feature>
<dbReference type="Proteomes" id="UP001432099">
    <property type="component" value="Chromosome"/>
</dbReference>
<keyword evidence="18" id="KW-0131">Cell cycle</keyword>
<feature type="transmembrane region" description="Helical" evidence="17">
    <location>
        <begin position="196"/>
        <end position="214"/>
    </location>
</feature>
<evidence type="ECO:0000256" key="14">
    <source>
        <dbReference type="ARBA" id="ARBA00044770"/>
    </source>
</evidence>
<evidence type="ECO:0000256" key="4">
    <source>
        <dbReference type="ARBA" id="ARBA00022692"/>
    </source>
</evidence>
<feature type="transmembrane region" description="Helical" evidence="17">
    <location>
        <begin position="89"/>
        <end position="108"/>
    </location>
</feature>
<evidence type="ECO:0000313" key="19">
    <source>
        <dbReference type="Proteomes" id="UP001432099"/>
    </source>
</evidence>
<evidence type="ECO:0000256" key="17">
    <source>
        <dbReference type="SAM" id="Phobius"/>
    </source>
</evidence>
<dbReference type="PROSITE" id="PS00428">
    <property type="entry name" value="FTSW_RODA_SPOVE"/>
    <property type="match status" value="1"/>
</dbReference>
<protein>
    <recommendedName>
        <fullName evidence="12">Probable peptidoglycan glycosyltransferase FtsW</fullName>
        <ecNumber evidence="14">2.4.99.28</ecNumber>
    </recommendedName>
    <alternativeName>
        <fullName evidence="13">Cell division protein FtsW</fullName>
    </alternativeName>
    <alternativeName>
        <fullName evidence="10">Cell wall polymerase</fullName>
    </alternativeName>
    <alternativeName>
        <fullName evidence="9">Peptidoglycan polymerase</fullName>
    </alternativeName>
</protein>
<evidence type="ECO:0000256" key="11">
    <source>
        <dbReference type="ARBA" id="ARBA00038053"/>
    </source>
</evidence>
<feature type="transmembrane region" description="Helical" evidence="17">
    <location>
        <begin position="27"/>
        <end position="53"/>
    </location>
</feature>